<gene>
    <name evidence="2" type="ORF">DPMN_180550</name>
</gene>
<accession>A0A9D4EG27</accession>
<dbReference type="Proteomes" id="UP000828390">
    <property type="component" value="Unassembled WGS sequence"/>
</dbReference>
<dbReference type="AlphaFoldDB" id="A0A9D4EG27"/>
<name>A0A9D4EG27_DREPO</name>
<comment type="caution">
    <text evidence="2">The sequence shown here is derived from an EMBL/GenBank/DDBJ whole genome shotgun (WGS) entry which is preliminary data.</text>
</comment>
<protein>
    <submittedName>
        <fullName evidence="2">Uncharacterized protein</fullName>
    </submittedName>
</protein>
<dbReference type="EMBL" id="JAIWYP010000009">
    <property type="protein sequence ID" value="KAH3779071.1"/>
    <property type="molecule type" value="Genomic_DNA"/>
</dbReference>
<sequence length="101" mass="11469">MGIPRGAPGLVIGQFIVEIDPIVLRESDVQYHFELNLSINEEVNMNARTDRRRRLSHNPHLFSEKSGDRAKKKNSCVSGHPTDPIFLGPTQKLIIQYLPFC</sequence>
<organism evidence="2 3">
    <name type="scientific">Dreissena polymorpha</name>
    <name type="common">Zebra mussel</name>
    <name type="synonym">Mytilus polymorpha</name>
    <dbReference type="NCBI Taxonomy" id="45954"/>
    <lineage>
        <taxon>Eukaryota</taxon>
        <taxon>Metazoa</taxon>
        <taxon>Spiralia</taxon>
        <taxon>Lophotrochozoa</taxon>
        <taxon>Mollusca</taxon>
        <taxon>Bivalvia</taxon>
        <taxon>Autobranchia</taxon>
        <taxon>Heteroconchia</taxon>
        <taxon>Euheterodonta</taxon>
        <taxon>Imparidentia</taxon>
        <taxon>Neoheterodontei</taxon>
        <taxon>Myida</taxon>
        <taxon>Dreissenoidea</taxon>
        <taxon>Dreissenidae</taxon>
        <taxon>Dreissena</taxon>
    </lineage>
</organism>
<feature type="region of interest" description="Disordered" evidence="1">
    <location>
        <begin position="50"/>
        <end position="81"/>
    </location>
</feature>
<evidence type="ECO:0000313" key="2">
    <source>
        <dbReference type="EMBL" id="KAH3779071.1"/>
    </source>
</evidence>
<reference evidence="2" key="1">
    <citation type="journal article" date="2019" name="bioRxiv">
        <title>The Genome of the Zebra Mussel, Dreissena polymorpha: A Resource for Invasive Species Research.</title>
        <authorList>
            <person name="McCartney M.A."/>
            <person name="Auch B."/>
            <person name="Kono T."/>
            <person name="Mallez S."/>
            <person name="Zhang Y."/>
            <person name="Obille A."/>
            <person name="Becker A."/>
            <person name="Abrahante J.E."/>
            <person name="Garbe J."/>
            <person name="Badalamenti J.P."/>
            <person name="Herman A."/>
            <person name="Mangelson H."/>
            <person name="Liachko I."/>
            <person name="Sullivan S."/>
            <person name="Sone E.D."/>
            <person name="Koren S."/>
            <person name="Silverstein K.A.T."/>
            <person name="Beckman K.B."/>
            <person name="Gohl D.M."/>
        </authorList>
    </citation>
    <scope>NUCLEOTIDE SEQUENCE</scope>
    <source>
        <strain evidence="2">Duluth1</strain>
        <tissue evidence="2">Whole animal</tissue>
    </source>
</reference>
<reference evidence="2" key="2">
    <citation type="submission" date="2020-11" db="EMBL/GenBank/DDBJ databases">
        <authorList>
            <person name="McCartney M.A."/>
            <person name="Auch B."/>
            <person name="Kono T."/>
            <person name="Mallez S."/>
            <person name="Becker A."/>
            <person name="Gohl D.M."/>
            <person name="Silverstein K.A.T."/>
            <person name="Koren S."/>
            <person name="Bechman K.B."/>
            <person name="Herman A."/>
            <person name="Abrahante J.E."/>
            <person name="Garbe J."/>
        </authorList>
    </citation>
    <scope>NUCLEOTIDE SEQUENCE</scope>
    <source>
        <strain evidence="2">Duluth1</strain>
        <tissue evidence="2">Whole animal</tissue>
    </source>
</reference>
<evidence type="ECO:0000256" key="1">
    <source>
        <dbReference type="SAM" id="MobiDB-lite"/>
    </source>
</evidence>
<evidence type="ECO:0000313" key="3">
    <source>
        <dbReference type="Proteomes" id="UP000828390"/>
    </source>
</evidence>
<keyword evidence="3" id="KW-1185">Reference proteome</keyword>
<proteinExistence type="predicted"/>